<dbReference type="AlphaFoldDB" id="A0A0A0LSI2"/>
<reference evidence="1 2" key="2">
    <citation type="journal article" date="2009" name="PLoS ONE">
        <title>An integrated genetic and cytogenetic map of the cucumber genome.</title>
        <authorList>
            <person name="Ren Y."/>
            <person name="Zhang Z."/>
            <person name="Liu J."/>
            <person name="Staub J.E."/>
            <person name="Han Y."/>
            <person name="Cheng Z."/>
            <person name="Li X."/>
            <person name="Lu J."/>
            <person name="Miao H."/>
            <person name="Kang H."/>
            <person name="Xie B."/>
            <person name="Gu X."/>
            <person name="Wang X."/>
            <person name="Du Y."/>
            <person name="Jin W."/>
            <person name="Huang S."/>
        </authorList>
    </citation>
    <scope>NUCLEOTIDE SEQUENCE [LARGE SCALE GENOMIC DNA]</scope>
    <source>
        <strain evidence="2">cv. 9930</strain>
    </source>
</reference>
<reference evidence="1 2" key="4">
    <citation type="journal article" date="2011" name="BMC Genomics">
        <title>RNA-Seq improves annotation of protein-coding genes in the cucumber genome.</title>
        <authorList>
            <person name="Li Z."/>
            <person name="Zhang Z."/>
            <person name="Yan P."/>
            <person name="Huang S."/>
            <person name="Fei Z."/>
            <person name="Lin K."/>
        </authorList>
    </citation>
    <scope>NUCLEOTIDE SEQUENCE [LARGE SCALE GENOMIC DNA]</scope>
    <source>
        <strain evidence="2">cv. 9930</strain>
    </source>
</reference>
<evidence type="ECO:0000313" key="2">
    <source>
        <dbReference type="Proteomes" id="UP000029981"/>
    </source>
</evidence>
<dbReference type="EMBL" id="CM002923">
    <property type="protein sequence ID" value="KGN62951.1"/>
    <property type="molecule type" value="Genomic_DNA"/>
</dbReference>
<accession>A0A0A0LSI2</accession>
<reference evidence="1 2" key="1">
    <citation type="journal article" date="2009" name="Nat. Genet.">
        <title>The genome of the cucumber, Cucumis sativus L.</title>
        <authorList>
            <person name="Huang S."/>
            <person name="Li R."/>
            <person name="Zhang Z."/>
            <person name="Li L."/>
            <person name="Gu X."/>
            <person name="Fan W."/>
            <person name="Lucas W.J."/>
            <person name="Wang X."/>
            <person name="Xie B."/>
            <person name="Ni P."/>
            <person name="Ren Y."/>
            <person name="Zhu H."/>
            <person name="Li J."/>
            <person name="Lin K."/>
            <person name="Jin W."/>
            <person name="Fei Z."/>
            <person name="Li G."/>
            <person name="Staub J."/>
            <person name="Kilian A."/>
            <person name="van der Vossen E.A."/>
            <person name="Wu Y."/>
            <person name="Guo J."/>
            <person name="He J."/>
            <person name="Jia Z."/>
            <person name="Ren Y."/>
            <person name="Tian G."/>
            <person name="Lu Y."/>
            <person name="Ruan J."/>
            <person name="Qian W."/>
            <person name="Wang M."/>
            <person name="Huang Q."/>
            <person name="Li B."/>
            <person name="Xuan Z."/>
            <person name="Cao J."/>
            <person name="Asan"/>
            <person name="Wu Z."/>
            <person name="Zhang J."/>
            <person name="Cai Q."/>
            <person name="Bai Y."/>
            <person name="Zhao B."/>
            <person name="Han Y."/>
            <person name="Li Y."/>
            <person name="Li X."/>
            <person name="Wang S."/>
            <person name="Shi Q."/>
            <person name="Liu S."/>
            <person name="Cho W.K."/>
            <person name="Kim J.Y."/>
            <person name="Xu Y."/>
            <person name="Heller-Uszynska K."/>
            <person name="Miao H."/>
            <person name="Cheng Z."/>
            <person name="Zhang S."/>
            <person name="Wu J."/>
            <person name="Yang Y."/>
            <person name="Kang H."/>
            <person name="Li M."/>
            <person name="Liang H."/>
            <person name="Ren X."/>
            <person name="Shi Z."/>
            <person name="Wen M."/>
            <person name="Jian M."/>
            <person name="Yang H."/>
            <person name="Zhang G."/>
            <person name="Yang Z."/>
            <person name="Chen R."/>
            <person name="Liu S."/>
            <person name="Li J."/>
            <person name="Ma L."/>
            <person name="Liu H."/>
            <person name="Zhou Y."/>
            <person name="Zhao J."/>
            <person name="Fang X."/>
            <person name="Li G."/>
            <person name="Fang L."/>
            <person name="Li Y."/>
            <person name="Liu D."/>
            <person name="Zheng H."/>
            <person name="Zhang Y."/>
            <person name="Qin N."/>
            <person name="Li Z."/>
            <person name="Yang G."/>
            <person name="Yang S."/>
            <person name="Bolund L."/>
            <person name="Kristiansen K."/>
            <person name="Zheng H."/>
            <person name="Li S."/>
            <person name="Zhang X."/>
            <person name="Yang H."/>
            <person name="Wang J."/>
            <person name="Sun R."/>
            <person name="Zhang B."/>
            <person name="Jiang S."/>
            <person name="Wang J."/>
            <person name="Du Y."/>
            <person name="Li S."/>
        </authorList>
    </citation>
    <scope>NUCLEOTIDE SEQUENCE [LARGE SCALE GENOMIC DNA]</scope>
    <source>
        <strain evidence="2">cv. 9930</strain>
    </source>
</reference>
<dbReference type="Proteomes" id="UP000029981">
    <property type="component" value="Chromosome 2"/>
</dbReference>
<keyword evidence="2" id="KW-1185">Reference proteome</keyword>
<protein>
    <submittedName>
        <fullName evidence="1">Uncharacterized protein</fullName>
    </submittedName>
</protein>
<organism evidence="1 2">
    <name type="scientific">Cucumis sativus</name>
    <name type="common">Cucumber</name>
    <dbReference type="NCBI Taxonomy" id="3659"/>
    <lineage>
        <taxon>Eukaryota</taxon>
        <taxon>Viridiplantae</taxon>
        <taxon>Streptophyta</taxon>
        <taxon>Embryophyta</taxon>
        <taxon>Tracheophyta</taxon>
        <taxon>Spermatophyta</taxon>
        <taxon>Magnoliopsida</taxon>
        <taxon>eudicotyledons</taxon>
        <taxon>Gunneridae</taxon>
        <taxon>Pentapetalae</taxon>
        <taxon>rosids</taxon>
        <taxon>fabids</taxon>
        <taxon>Cucurbitales</taxon>
        <taxon>Cucurbitaceae</taxon>
        <taxon>Benincaseae</taxon>
        <taxon>Cucumis</taxon>
    </lineage>
</organism>
<evidence type="ECO:0000313" key="1">
    <source>
        <dbReference type="EMBL" id="KGN62951.1"/>
    </source>
</evidence>
<reference evidence="1 2" key="3">
    <citation type="journal article" date="2010" name="BMC Genomics">
        <title>Transcriptome sequencing and comparative analysis of cucumber flowers with different sex types.</title>
        <authorList>
            <person name="Guo S."/>
            <person name="Zheng Y."/>
            <person name="Joung J.G."/>
            <person name="Liu S."/>
            <person name="Zhang Z."/>
            <person name="Crasta O.R."/>
            <person name="Sobral B.W."/>
            <person name="Xu Y."/>
            <person name="Huang S."/>
            <person name="Fei Z."/>
        </authorList>
    </citation>
    <scope>NUCLEOTIDE SEQUENCE [LARGE SCALE GENOMIC DNA]</scope>
    <source>
        <strain evidence="2">cv. 9930</strain>
    </source>
</reference>
<name>A0A0A0LSI2_CUCSA</name>
<dbReference type="Gramene" id="KGN62951">
    <property type="protein sequence ID" value="KGN62951"/>
    <property type="gene ID" value="Csa_2G381770"/>
</dbReference>
<proteinExistence type="predicted"/>
<gene>
    <name evidence="1" type="ORF">Csa_2G381770</name>
</gene>
<sequence>MTVFYKQPILILRPYSVHLDLTHSEPALPTILHKDNSTLGMKCISDAIIVCTYNSLSLK</sequence>